<feature type="region of interest" description="Disordered" evidence="4">
    <location>
        <begin position="487"/>
        <end position="509"/>
    </location>
</feature>
<feature type="region of interest" description="Disordered" evidence="4">
    <location>
        <begin position="101"/>
        <end position="126"/>
    </location>
</feature>
<dbReference type="InterPro" id="IPR001660">
    <property type="entry name" value="SAM"/>
</dbReference>
<dbReference type="SUPFAM" id="SSF47095">
    <property type="entry name" value="HMG-box"/>
    <property type="match status" value="1"/>
</dbReference>
<dbReference type="Proteomes" id="UP001304243">
    <property type="component" value="Unassembled WGS sequence"/>
</dbReference>
<proteinExistence type="predicted"/>
<keyword evidence="2 3" id="KW-0539">Nucleus</keyword>
<dbReference type="CDD" id="cd09487">
    <property type="entry name" value="SAM_superfamily"/>
    <property type="match status" value="1"/>
</dbReference>
<feature type="compositionally biased region" description="Basic residues" evidence="4">
    <location>
        <begin position="609"/>
        <end position="618"/>
    </location>
</feature>
<reference evidence="6 7" key="1">
    <citation type="submission" date="2022-11" db="EMBL/GenBank/DDBJ databases">
        <title>Mucor velutinosus strain NIH1002 WGS.</title>
        <authorList>
            <person name="Subramanian P."/>
            <person name="Mullikin J.C."/>
            <person name="Segre J.A."/>
            <person name="Zelazny A.M."/>
        </authorList>
    </citation>
    <scope>NUCLEOTIDE SEQUENCE [LARGE SCALE GENOMIC DNA]</scope>
    <source>
        <strain evidence="6 7">NIH1002</strain>
    </source>
</reference>
<evidence type="ECO:0000259" key="5">
    <source>
        <dbReference type="PROSITE" id="PS50118"/>
    </source>
</evidence>
<accession>A0AAN7D5R3</accession>
<dbReference type="SUPFAM" id="SSF47769">
    <property type="entry name" value="SAM/Pointed domain"/>
    <property type="match status" value="1"/>
</dbReference>
<feature type="domain" description="HMG box" evidence="5">
    <location>
        <begin position="285"/>
        <end position="351"/>
    </location>
</feature>
<dbReference type="PANTHER" id="PTHR46040:SF3">
    <property type="entry name" value="HIGH MOBILITY GROUP PROTEIN 2"/>
    <property type="match status" value="1"/>
</dbReference>
<dbReference type="PROSITE" id="PS50118">
    <property type="entry name" value="HMG_BOX_2"/>
    <property type="match status" value="1"/>
</dbReference>
<dbReference type="RefSeq" id="XP_064677638.1">
    <property type="nucleotide sequence ID" value="XM_064831358.1"/>
</dbReference>
<feature type="region of interest" description="Disordered" evidence="4">
    <location>
        <begin position="380"/>
        <end position="458"/>
    </location>
</feature>
<feature type="compositionally biased region" description="Low complexity" evidence="4">
    <location>
        <begin position="186"/>
        <end position="235"/>
    </location>
</feature>
<evidence type="ECO:0000256" key="1">
    <source>
        <dbReference type="ARBA" id="ARBA00023125"/>
    </source>
</evidence>
<feature type="compositionally biased region" description="Low complexity" evidence="4">
    <location>
        <begin position="388"/>
        <end position="406"/>
    </location>
</feature>
<feature type="compositionally biased region" description="Low complexity" evidence="4">
    <location>
        <begin position="155"/>
        <end position="174"/>
    </location>
</feature>
<dbReference type="Gene3D" id="1.10.30.10">
    <property type="entry name" value="High mobility group box domain"/>
    <property type="match status" value="1"/>
</dbReference>
<evidence type="ECO:0000256" key="2">
    <source>
        <dbReference type="ARBA" id="ARBA00023242"/>
    </source>
</evidence>
<dbReference type="Gene3D" id="1.10.150.50">
    <property type="entry name" value="Transcription Factor, Ets-1"/>
    <property type="match status" value="1"/>
</dbReference>
<feature type="compositionally biased region" description="Low complexity" evidence="4">
    <location>
        <begin position="441"/>
        <end position="456"/>
    </location>
</feature>
<dbReference type="InterPro" id="IPR013761">
    <property type="entry name" value="SAM/pointed_sf"/>
</dbReference>
<dbReference type="InterPro" id="IPR036910">
    <property type="entry name" value="HMG_box_dom_sf"/>
</dbReference>
<feature type="region of interest" description="Disordered" evidence="4">
    <location>
        <begin position="547"/>
        <end position="627"/>
    </location>
</feature>
<dbReference type="PANTHER" id="PTHR46040">
    <property type="entry name" value="HIGH MOBILITY GROUP PROTEIN 2"/>
    <property type="match status" value="1"/>
</dbReference>
<keyword evidence="1 3" id="KW-0238">DNA-binding</keyword>
<feature type="compositionally biased region" description="Low complexity" evidence="4">
    <location>
        <begin position="114"/>
        <end position="126"/>
    </location>
</feature>
<evidence type="ECO:0000256" key="4">
    <source>
        <dbReference type="SAM" id="MobiDB-lite"/>
    </source>
</evidence>
<dbReference type="GeneID" id="89955862"/>
<dbReference type="Pfam" id="PF00536">
    <property type="entry name" value="SAM_1"/>
    <property type="match status" value="1"/>
</dbReference>
<feature type="compositionally biased region" description="Polar residues" evidence="4">
    <location>
        <begin position="550"/>
        <end position="569"/>
    </location>
</feature>
<sequence length="627" mass="70300">MQTLQAQHNNNFDYIDCKYQSVEEFLHHCHLDQYVAIFLSEGFDSVTSLLEITEEDMIFMNVKRGHRRLIQREIANIKGIPRDQPLVTNVMGAKFHLELMPNTPSKMDEMRRINNSSSTSNSASNIYNNNTNNGLLTNSLPVYDSIVTGLTSPRSMNSGIGGNSSASSGNNSSSDPNIVRSRMHHQQPSSVHPHSSMDSGISSLMNSSASSFASKPSSISTRNSNDNNSISNNNSALTANGRNDTIETRSNSISSNDDADSIDTNESVPTKRKYRRHAKPDRNAPIKPPSAYIMFSNDSRAELKNQNLSFAELAKIVGDQWKNLSHIEKQSYERRAMRAKDEYLAALEQYRQTPQYHRYQEYLNEFKSKQDAANRIIGRARKRAKQASPGSGSIADSSSNGNSNGNGSSGSGSADTYGDKETVIRRQRQPSEDDITQPLTQQGQSSSSSIASNQQQKNYPKYNDSYIARATPDADTLRPIYNHHHNYHHHHHHHQQPQQQTSSDSGYASQSFYNANADKMPSSQWNHRSSQIMRGMLPVEFVPQNHLVEPSNTNSTRLQSSSYDTKNIINDNDMGDDQEDENENENEKDADQGEFMEGNPSRSFETKRRSPRFNKSRSKSSQSSPPL</sequence>
<dbReference type="EMBL" id="JASEJX010000030">
    <property type="protein sequence ID" value="KAK4510972.1"/>
    <property type="molecule type" value="Genomic_DNA"/>
</dbReference>
<evidence type="ECO:0000313" key="7">
    <source>
        <dbReference type="Proteomes" id="UP001304243"/>
    </source>
</evidence>
<comment type="caution">
    <text evidence="6">The sequence shown here is derived from an EMBL/GenBank/DDBJ whole genome shotgun (WGS) entry which is preliminary data.</text>
</comment>
<dbReference type="SMART" id="SM00454">
    <property type="entry name" value="SAM"/>
    <property type="match status" value="1"/>
</dbReference>
<feature type="compositionally biased region" description="Acidic residues" evidence="4">
    <location>
        <begin position="573"/>
        <end position="584"/>
    </location>
</feature>
<dbReference type="GO" id="GO:0010468">
    <property type="term" value="P:regulation of gene expression"/>
    <property type="evidence" value="ECO:0007669"/>
    <property type="project" value="TreeGrafter"/>
</dbReference>
<feature type="DNA-binding region" description="HMG box" evidence="3">
    <location>
        <begin position="285"/>
        <end position="351"/>
    </location>
</feature>
<dbReference type="InterPro" id="IPR051965">
    <property type="entry name" value="ChromReg_NeuronalGeneExpr"/>
</dbReference>
<dbReference type="Pfam" id="PF00505">
    <property type="entry name" value="HMG_box"/>
    <property type="match status" value="1"/>
</dbReference>
<protein>
    <recommendedName>
        <fullName evidence="5">HMG box domain-containing protein</fullName>
    </recommendedName>
</protein>
<feature type="region of interest" description="Disordered" evidence="4">
    <location>
        <begin position="151"/>
        <end position="290"/>
    </location>
</feature>
<organism evidence="6 7">
    <name type="scientific">Mucor velutinosus</name>
    <dbReference type="NCBI Taxonomy" id="708070"/>
    <lineage>
        <taxon>Eukaryota</taxon>
        <taxon>Fungi</taxon>
        <taxon>Fungi incertae sedis</taxon>
        <taxon>Mucoromycota</taxon>
        <taxon>Mucoromycotina</taxon>
        <taxon>Mucoromycetes</taxon>
        <taxon>Mucorales</taxon>
        <taxon>Mucorineae</taxon>
        <taxon>Mucoraceae</taxon>
        <taxon>Mucor</taxon>
    </lineage>
</organism>
<dbReference type="GO" id="GO:0005634">
    <property type="term" value="C:nucleus"/>
    <property type="evidence" value="ECO:0007669"/>
    <property type="project" value="UniProtKB-UniRule"/>
</dbReference>
<name>A0AAN7D5R3_9FUNG</name>
<evidence type="ECO:0000313" key="6">
    <source>
        <dbReference type="EMBL" id="KAK4510972.1"/>
    </source>
</evidence>
<keyword evidence="7" id="KW-1185">Reference proteome</keyword>
<gene>
    <name evidence="6" type="ORF">ATC70_012176</name>
</gene>
<dbReference type="GO" id="GO:0003677">
    <property type="term" value="F:DNA binding"/>
    <property type="evidence" value="ECO:0007669"/>
    <property type="project" value="UniProtKB-UniRule"/>
</dbReference>
<dbReference type="InterPro" id="IPR009071">
    <property type="entry name" value="HMG_box_dom"/>
</dbReference>
<feature type="compositionally biased region" description="Basic residues" evidence="4">
    <location>
        <begin position="270"/>
        <end position="279"/>
    </location>
</feature>
<evidence type="ECO:0000256" key="3">
    <source>
        <dbReference type="PROSITE-ProRule" id="PRU00267"/>
    </source>
</evidence>
<dbReference type="SMART" id="SM00398">
    <property type="entry name" value="HMG"/>
    <property type="match status" value="1"/>
</dbReference>
<dbReference type="AlphaFoldDB" id="A0AAN7D5R3"/>